<dbReference type="InterPro" id="IPR038050">
    <property type="entry name" value="Neuro_actylchol_rec"/>
</dbReference>
<evidence type="ECO:0000256" key="1">
    <source>
        <dbReference type="ARBA" id="ARBA00004141"/>
    </source>
</evidence>
<comment type="subcellular location">
    <subcellularLocation>
        <location evidence="1">Membrane</location>
        <topology evidence="1">Multi-pass membrane protein</topology>
    </subcellularLocation>
</comment>
<dbReference type="AlphaFoldDB" id="A0A8J5JJL8"/>
<dbReference type="Gene3D" id="1.20.58.390">
    <property type="entry name" value="Neurotransmitter-gated ion-channel transmembrane domain"/>
    <property type="match status" value="1"/>
</dbReference>
<feature type="transmembrane region" description="Helical" evidence="5">
    <location>
        <begin position="284"/>
        <end position="303"/>
    </location>
</feature>
<dbReference type="FunFam" id="2.70.170.10:FF:000028">
    <property type="entry name" value="AcetylCholine Receptor"/>
    <property type="match status" value="1"/>
</dbReference>
<comment type="caution">
    <text evidence="8">The sequence shown here is derived from an EMBL/GenBank/DDBJ whole genome shotgun (WGS) entry which is preliminary data.</text>
</comment>
<evidence type="ECO:0000259" key="7">
    <source>
        <dbReference type="Pfam" id="PF02932"/>
    </source>
</evidence>
<evidence type="ECO:0000256" key="3">
    <source>
        <dbReference type="ARBA" id="ARBA00022989"/>
    </source>
</evidence>
<organism evidence="8 9">
    <name type="scientific">Homarus americanus</name>
    <name type="common">American lobster</name>
    <dbReference type="NCBI Taxonomy" id="6706"/>
    <lineage>
        <taxon>Eukaryota</taxon>
        <taxon>Metazoa</taxon>
        <taxon>Ecdysozoa</taxon>
        <taxon>Arthropoda</taxon>
        <taxon>Crustacea</taxon>
        <taxon>Multicrustacea</taxon>
        <taxon>Malacostraca</taxon>
        <taxon>Eumalacostraca</taxon>
        <taxon>Eucarida</taxon>
        <taxon>Decapoda</taxon>
        <taxon>Pleocyemata</taxon>
        <taxon>Astacidea</taxon>
        <taxon>Nephropoidea</taxon>
        <taxon>Nephropidae</taxon>
        <taxon>Homarus</taxon>
    </lineage>
</organism>
<keyword evidence="2 5" id="KW-0812">Transmembrane</keyword>
<feature type="domain" description="Neurotransmitter-gated ion-channel ligand-binding" evidence="6">
    <location>
        <begin position="12"/>
        <end position="217"/>
    </location>
</feature>
<keyword evidence="4 5" id="KW-0472">Membrane</keyword>
<gene>
    <name evidence="8" type="primary">Chrna7-L6</name>
    <name evidence="8" type="ORF">Hamer_G006272</name>
</gene>
<dbReference type="GO" id="GO:0016020">
    <property type="term" value="C:membrane"/>
    <property type="evidence" value="ECO:0007669"/>
    <property type="project" value="UniProtKB-SubCell"/>
</dbReference>
<dbReference type="InterPro" id="IPR006202">
    <property type="entry name" value="Neur_chan_lig-bd"/>
</dbReference>
<dbReference type="SUPFAM" id="SSF63712">
    <property type="entry name" value="Nicotinic receptor ligand binding domain-like"/>
    <property type="match status" value="1"/>
</dbReference>
<evidence type="ECO:0000259" key="6">
    <source>
        <dbReference type="Pfam" id="PF02931"/>
    </source>
</evidence>
<proteinExistence type="predicted"/>
<keyword evidence="8" id="KW-0675">Receptor</keyword>
<dbReference type="Proteomes" id="UP000747542">
    <property type="component" value="Unassembled WGS sequence"/>
</dbReference>
<dbReference type="GO" id="GO:0004888">
    <property type="term" value="F:transmembrane signaling receptor activity"/>
    <property type="evidence" value="ECO:0007669"/>
    <property type="project" value="InterPro"/>
</dbReference>
<evidence type="ECO:0000256" key="4">
    <source>
        <dbReference type="ARBA" id="ARBA00023136"/>
    </source>
</evidence>
<dbReference type="Pfam" id="PF02932">
    <property type="entry name" value="Neur_chan_memb"/>
    <property type="match status" value="1"/>
</dbReference>
<sequence length="397" mass="44917">MVENPAWRKEDKLREDLLKGYNKHSSSPHRQRHDHCLLQIPGYEHMDRGRQTNIKHELIRPNDVESPKLTWDYKDYGMLSKLHLQDHMVWQPELQLYNNADHTMIDHFQNVKLQVNSNGTVLWIPPAVFRAECPLDYTHWPYDTQICSLYLGSWTYNGWQVNMQLLNNSSLILTARYADKRNSWRVMSSSVRREVTTYPCCPEPYITLHMVITLARTSPSFVCTVVLPACVISVLTLVQFVLPLREPRRLTLGCMSLLLTLLLLLYLATIIPPTATSLPIIVKFYGQTLVVVVVSVCVSASLLRLTDSRHPASTAPPPTLLKTILTGPLGTILFLQRYTDKVGLSGGGGEDGEVLEEALPASYLHEWILVAAAVDRLAALTFVATFVITLIAYVSRV</sequence>
<dbReference type="SUPFAM" id="SSF90112">
    <property type="entry name" value="Neurotransmitter-gated ion-channel transmembrane pore"/>
    <property type="match status" value="1"/>
</dbReference>
<keyword evidence="3 5" id="KW-1133">Transmembrane helix</keyword>
<dbReference type="InterPro" id="IPR036734">
    <property type="entry name" value="Neur_chan_lig-bd_sf"/>
</dbReference>
<accession>A0A8J5JJL8</accession>
<feature type="transmembrane region" description="Helical" evidence="5">
    <location>
        <begin position="250"/>
        <end position="272"/>
    </location>
</feature>
<keyword evidence="9" id="KW-1185">Reference proteome</keyword>
<dbReference type="EMBL" id="JAHLQT010034244">
    <property type="protein sequence ID" value="KAG7158895.1"/>
    <property type="molecule type" value="Genomic_DNA"/>
</dbReference>
<feature type="domain" description="Neurotransmitter-gated ion-channel transmembrane" evidence="7">
    <location>
        <begin position="226"/>
        <end position="338"/>
    </location>
</feature>
<dbReference type="PANTHER" id="PTHR18945">
    <property type="entry name" value="NEUROTRANSMITTER GATED ION CHANNEL"/>
    <property type="match status" value="1"/>
</dbReference>
<dbReference type="InterPro" id="IPR006029">
    <property type="entry name" value="Neurotrans-gated_channel_TM"/>
</dbReference>
<protein>
    <submittedName>
        <fullName evidence="8">Neuronal acetylcholine receptor subunit alpha-7-like 6</fullName>
    </submittedName>
</protein>
<feature type="transmembrane region" description="Helical" evidence="5">
    <location>
        <begin position="219"/>
        <end position="238"/>
    </location>
</feature>
<evidence type="ECO:0000256" key="2">
    <source>
        <dbReference type="ARBA" id="ARBA00022692"/>
    </source>
</evidence>
<evidence type="ECO:0000256" key="5">
    <source>
        <dbReference type="SAM" id="Phobius"/>
    </source>
</evidence>
<dbReference type="Pfam" id="PF02931">
    <property type="entry name" value="Neur_chan_LBD"/>
    <property type="match status" value="1"/>
</dbReference>
<feature type="transmembrane region" description="Helical" evidence="5">
    <location>
        <begin position="377"/>
        <end position="395"/>
    </location>
</feature>
<dbReference type="InterPro" id="IPR006201">
    <property type="entry name" value="Neur_channel"/>
</dbReference>
<evidence type="ECO:0000313" key="8">
    <source>
        <dbReference type="EMBL" id="KAG7158895.1"/>
    </source>
</evidence>
<dbReference type="InterPro" id="IPR036719">
    <property type="entry name" value="Neuro-gated_channel_TM_sf"/>
</dbReference>
<name>A0A8J5JJL8_HOMAM</name>
<dbReference type="Gene3D" id="2.70.170.10">
    <property type="entry name" value="Neurotransmitter-gated ion-channel ligand-binding domain"/>
    <property type="match status" value="1"/>
</dbReference>
<dbReference type="GO" id="GO:0005230">
    <property type="term" value="F:extracellular ligand-gated monoatomic ion channel activity"/>
    <property type="evidence" value="ECO:0007669"/>
    <property type="project" value="InterPro"/>
</dbReference>
<reference evidence="8" key="1">
    <citation type="journal article" date="2021" name="Sci. Adv.">
        <title>The American lobster genome reveals insights on longevity, neural, and immune adaptations.</title>
        <authorList>
            <person name="Polinski J.M."/>
            <person name="Zimin A.V."/>
            <person name="Clark K.F."/>
            <person name="Kohn A.B."/>
            <person name="Sadowski N."/>
            <person name="Timp W."/>
            <person name="Ptitsyn A."/>
            <person name="Khanna P."/>
            <person name="Romanova D.Y."/>
            <person name="Williams P."/>
            <person name="Greenwood S.J."/>
            <person name="Moroz L.L."/>
            <person name="Walt D.R."/>
            <person name="Bodnar A.G."/>
        </authorList>
    </citation>
    <scope>NUCLEOTIDE SEQUENCE</scope>
    <source>
        <strain evidence="8">GMGI-L3</strain>
    </source>
</reference>
<evidence type="ECO:0000313" key="9">
    <source>
        <dbReference type="Proteomes" id="UP000747542"/>
    </source>
</evidence>